<evidence type="ECO:0000259" key="3">
    <source>
        <dbReference type="Pfam" id="PF01551"/>
    </source>
</evidence>
<dbReference type="STRING" id="520762.AN619_12280"/>
<dbReference type="InterPro" id="IPR011055">
    <property type="entry name" value="Dup_hybrid_motif"/>
</dbReference>
<evidence type="ECO:0000256" key="1">
    <source>
        <dbReference type="SAM" id="MobiDB-lite"/>
    </source>
</evidence>
<gene>
    <name evidence="4" type="primary">mepM_3</name>
    <name evidence="4" type="ORF">AN619_12280</name>
</gene>
<dbReference type="PANTHER" id="PTHR21666">
    <property type="entry name" value="PEPTIDASE-RELATED"/>
    <property type="match status" value="1"/>
</dbReference>
<protein>
    <submittedName>
        <fullName evidence="4">Murein DD-endopeptidase MepM</fullName>
        <ecNumber evidence="4">3.4.24.-</ecNumber>
    </submittedName>
</protein>
<keyword evidence="5" id="KW-1185">Reference proteome</keyword>
<feature type="transmembrane region" description="Helical" evidence="2">
    <location>
        <begin position="31"/>
        <end position="51"/>
    </location>
</feature>
<keyword evidence="2" id="KW-1133">Transmembrane helix</keyword>
<sequence length="287" mass="31749">MDKKGWFSRKKSENTFEKKESSIYKFLDKEGFYVILFLCLCIVATSAVWVAKTHIDRLAVEDLKKPWLPEEKDMGDIPSHREDAEENQAPVVVIEEKKEMDTAPAMAGEINKGEGQLRPKAESQPKPQEKVNVAKAEKKSKPASANANSIIMKIPVAGKIGMGYAADRLVYSKTLDQYTTHYGVDIIAPENTPVVAVLPGEVIEVTNDSRLGIVIAIAHEGDIITRYANLSTSEMVKVGDKVEKGQVISGVGKTALFESLEEPHLHFEVLMDGKNVDPTPYLPKLKN</sequence>
<dbReference type="InterPro" id="IPR050570">
    <property type="entry name" value="Cell_wall_metabolism_enzyme"/>
</dbReference>
<reference evidence="4 5" key="1">
    <citation type="submission" date="2015-12" db="EMBL/GenBank/DDBJ databases">
        <title>Draft genome sequence of the thermoanaerobe Thermotalea metallivorans, an isolate from the runoff channel of the Great Artesian Basin, Australia.</title>
        <authorList>
            <person name="Patel B.K."/>
        </authorList>
    </citation>
    <scope>NUCLEOTIDE SEQUENCE [LARGE SCALE GENOMIC DNA]</scope>
    <source>
        <strain evidence="4 5">B2-1</strain>
    </source>
</reference>
<feature type="region of interest" description="Disordered" evidence="1">
    <location>
        <begin position="109"/>
        <end position="140"/>
    </location>
</feature>
<keyword evidence="2" id="KW-0472">Membrane</keyword>
<dbReference type="AlphaFoldDB" id="A0A140L6U6"/>
<dbReference type="EMBL" id="LOEE01000028">
    <property type="protein sequence ID" value="KXG76271.1"/>
    <property type="molecule type" value="Genomic_DNA"/>
</dbReference>
<feature type="domain" description="M23ase beta-sheet core" evidence="3">
    <location>
        <begin position="180"/>
        <end position="278"/>
    </location>
</feature>
<dbReference type="PANTHER" id="PTHR21666:SF270">
    <property type="entry name" value="MUREIN HYDROLASE ACTIVATOR ENVC"/>
    <property type="match status" value="1"/>
</dbReference>
<organism evidence="4 5">
    <name type="scientific">Thermotalea metallivorans</name>
    <dbReference type="NCBI Taxonomy" id="520762"/>
    <lineage>
        <taxon>Bacteria</taxon>
        <taxon>Bacillati</taxon>
        <taxon>Bacillota</taxon>
        <taxon>Clostridia</taxon>
        <taxon>Peptostreptococcales</taxon>
        <taxon>Thermotaleaceae</taxon>
        <taxon>Thermotalea</taxon>
    </lineage>
</organism>
<keyword evidence="2" id="KW-0812">Transmembrane</keyword>
<comment type="caution">
    <text evidence="4">The sequence shown here is derived from an EMBL/GenBank/DDBJ whole genome shotgun (WGS) entry which is preliminary data.</text>
</comment>
<dbReference type="Pfam" id="PF01551">
    <property type="entry name" value="Peptidase_M23"/>
    <property type="match status" value="1"/>
</dbReference>
<dbReference type="Gene3D" id="2.70.70.10">
    <property type="entry name" value="Glucose Permease (Domain IIA)"/>
    <property type="match status" value="1"/>
</dbReference>
<dbReference type="InterPro" id="IPR016047">
    <property type="entry name" value="M23ase_b-sheet_dom"/>
</dbReference>
<evidence type="ECO:0000256" key="2">
    <source>
        <dbReference type="SAM" id="Phobius"/>
    </source>
</evidence>
<name>A0A140L6U6_9FIRM</name>
<dbReference type="CDD" id="cd12797">
    <property type="entry name" value="M23_peptidase"/>
    <property type="match status" value="1"/>
</dbReference>
<dbReference type="GO" id="GO:0004222">
    <property type="term" value="F:metalloendopeptidase activity"/>
    <property type="evidence" value="ECO:0007669"/>
    <property type="project" value="TreeGrafter"/>
</dbReference>
<dbReference type="RefSeq" id="WP_068555792.1">
    <property type="nucleotide sequence ID" value="NZ_LOEE01000028.1"/>
</dbReference>
<dbReference type="SUPFAM" id="SSF51261">
    <property type="entry name" value="Duplicated hybrid motif"/>
    <property type="match status" value="1"/>
</dbReference>
<evidence type="ECO:0000313" key="5">
    <source>
        <dbReference type="Proteomes" id="UP000070456"/>
    </source>
</evidence>
<dbReference type="Proteomes" id="UP000070456">
    <property type="component" value="Unassembled WGS sequence"/>
</dbReference>
<proteinExistence type="predicted"/>
<keyword evidence="4" id="KW-0378">Hydrolase</keyword>
<evidence type="ECO:0000313" key="4">
    <source>
        <dbReference type="EMBL" id="KXG76271.1"/>
    </source>
</evidence>
<accession>A0A140L6U6</accession>
<dbReference type="PATRIC" id="fig|520762.4.peg.1371"/>
<feature type="compositionally biased region" description="Basic and acidic residues" evidence="1">
    <location>
        <begin position="111"/>
        <end position="129"/>
    </location>
</feature>
<dbReference type="EC" id="3.4.24.-" evidence="4"/>